<evidence type="ECO:0000313" key="3">
    <source>
        <dbReference type="EMBL" id="KCV71705.1"/>
    </source>
</evidence>
<keyword evidence="4" id="KW-1185">Reference proteome</keyword>
<evidence type="ECO:0000256" key="2">
    <source>
        <dbReference type="SAM" id="Phobius"/>
    </source>
</evidence>
<gene>
    <name evidence="3" type="ORF">H696_01128</name>
</gene>
<feature type="compositionally biased region" description="Low complexity" evidence="1">
    <location>
        <begin position="177"/>
        <end position="187"/>
    </location>
</feature>
<reference evidence="3" key="1">
    <citation type="submission" date="2013-04" db="EMBL/GenBank/DDBJ databases">
        <title>The Genome Sequence of Fonticula alba ATCC 38817.</title>
        <authorList>
            <consortium name="The Broad Institute Genomics Platform"/>
            <person name="Russ C."/>
            <person name="Cuomo C."/>
            <person name="Burger G."/>
            <person name="Gray M.W."/>
            <person name="Holland P.W.H."/>
            <person name="King N."/>
            <person name="Lang F.B.F."/>
            <person name="Roger A.J."/>
            <person name="Ruiz-Trillo I."/>
            <person name="Brown M."/>
            <person name="Walker B."/>
            <person name="Young S."/>
            <person name="Zeng Q."/>
            <person name="Gargeya S."/>
            <person name="Fitzgerald M."/>
            <person name="Haas B."/>
            <person name="Abouelleil A."/>
            <person name="Allen A.W."/>
            <person name="Alvarado L."/>
            <person name="Arachchi H.M."/>
            <person name="Berlin A.M."/>
            <person name="Chapman S.B."/>
            <person name="Gainer-Dewar J."/>
            <person name="Goldberg J."/>
            <person name="Griggs A."/>
            <person name="Gujja S."/>
            <person name="Hansen M."/>
            <person name="Howarth C."/>
            <person name="Imamovic A."/>
            <person name="Ireland A."/>
            <person name="Larimer J."/>
            <person name="McCowan C."/>
            <person name="Murphy C."/>
            <person name="Pearson M."/>
            <person name="Poon T.W."/>
            <person name="Priest M."/>
            <person name="Roberts A."/>
            <person name="Saif S."/>
            <person name="Shea T."/>
            <person name="Sisk P."/>
            <person name="Sykes S."/>
            <person name="Wortman J."/>
            <person name="Nusbaum C."/>
            <person name="Birren B."/>
        </authorList>
    </citation>
    <scope>NUCLEOTIDE SEQUENCE [LARGE SCALE GENOMIC DNA]</scope>
    <source>
        <strain evidence="3">ATCC 38817</strain>
    </source>
</reference>
<protein>
    <submittedName>
        <fullName evidence="3">Uncharacterized protein</fullName>
    </submittedName>
</protein>
<feature type="transmembrane region" description="Helical" evidence="2">
    <location>
        <begin position="72"/>
        <end position="96"/>
    </location>
</feature>
<feature type="compositionally biased region" description="Basic residues" evidence="1">
    <location>
        <begin position="147"/>
        <end position="156"/>
    </location>
</feature>
<dbReference type="GeneID" id="20525853"/>
<dbReference type="Proteomes" id="UP000030693">
    <property type="component" value="Unassembled WGS sequence"/>
</dbReference>
<organism evidence="3">
    <name type="scientific">Fonticula alba</name>
    <name type="common">Slime mold</name>
    <dbReference type="NCBI Taxonomy" id="691883"/>
    <lineage>
        <taxon>Eukaryota</taxon>
        <taxon>Rotosphaerida</taxon>
        <taxon>Fonticulaceae</taxon>
        <taxon>Fonticula</taxon>
    </lineage>
</organism>
<evidence type="ECO:0000256" key="1">
    <source>
        <dbReference type="SAM" id="MobiDB-lite"/>
    </source>
</evidence>
<feature type="transmembrane region" description="Helical" evidence="2">
    <location>
        <begin position="39"/>
        <end position="60"/>
    </location>
</feature>
<feature type="compositionally biased region" description="Low complexity" evidence="1">
    <location>
        <begin position="229"/>
        <end position="254"/>
    </location>
</feature>
<keyword evidence="2" id="KW-1133">Transmembrane helix</keyword>
<sequence length="260" mass="28590">MVDIVFVDILAMIAVPIQLFFFLLYFIRFRREPITPRGRVLTTLTFVFVLAHHLVLVASIGYKDRIISCWPVFITSSLYANIWCLPYCLRAVVVYYKHLHNHHAMCVSRLSMLRDAQTSSLHSDFPSSVGPTSPGKESHGGGDGHIGGRRSRKKSPLVKQNSGFRNLLNPWGPSRSQQQQQQQQQQQHSRQEAHPMKTMGSAQATLPADSHAQVPPSPGGMDTCATPEPLTDTSSSLSMDATSSSSTSPSQPALAGPPRG</sequence>
<feature type="region of interest" description="Disordered" evidence="1">
    <location>
        <begin position="121"/>
        <end position="260"/>
    </location>
</feature>
<keyword evidence="2" id="KW-0472">Membrane</keyword>
<keyword evidence="2" id="KW-0812">Transmembrane</keyword>
<feature type="compositionally biased region" description="Polar residues" evidence="1">
    <location>
        <begin position="121"/>
        <end position="131"/>
    </location>
</feature>
<feature type="transmembrane region" description="Helical" evidence="2">
    <location>
        <begin position="6"/>
        <end position="27"/>
    </location>
</feature>
<dbReference type="AlphaFoldDB" id="A0A058ZBA4"/>
<proteinExistence type="predicted"/>
<accession>A0A058ZBA4</accession>
<dbReference type="RefSeq" id="XP_009493283.1">
    <property type="nucleotide sequence ID" value="XM_009495008.1"/>
</dbReference>
<evidence type="ECO:0000313" key="4">
    <source>
        <dbReference type="Proteomes" id="UP000030693"/>
    </source>
</evidence>
<name>A0A058ZBA4_FONAL</name>
<dbReference type="EMBL" id="KB932202">
    <property type="protein sequence ID" value="KCV71705.1"/>
    <property type="molecule type" value="Genomic_DNA"/>
</dbReference>